<evidence type="ECO:0000256" key="4">
    <source>
        <dbReference type="ARBA" id="ARBA00022705"/>
    </source>
</evidence>
<evidence type="ECO:0000256" key="3">
    <source>
        <dbReference type="ARBA" id="ARBA00020776"/>
    </source>
</evidence>
<reference evidence="8 9" key="1">
    <citation type="submission" date="2016-09" db="EMBL/GenBank/DDBJ databases">
        <title>Desulfuribacillus arsenicus sp. nov., an obligately anaerobic, dissimilatory arsenic- and antimonate-reducing bacterium isolated from anoxic sediments.</title>
        <authorList>
            <person name="Abin C.A."/>
            <person name="Hollibaugh J.T."/>
        </authorList>
    </citation>
    <scope>NUCLEOTIDE SEQUENCE [LARGE SCALE GENOMIC DNA]</scope>
    <source>
        <strain evidence="8 9">MLFW-2</strain>
    </source>
</reference>
<dbReference type="FunFam" id="3.40.50.300:FF:000137">
    <property type="entry name" value="Replication-associated recombination protein A"/>
    <property type="match status" value="1"/>
</dbReference>
<keyword evidence="4" id="KW-0235">DNA replication</keyword>
<evidence type="ECO:0000256" key="5">
    <source>
        <dbReference type="ARBA" id="ARBA00022741"/>
    </source>
</evidence>
<dbReference type="InterPro" id="IPR051314">
    <property type="entry name" value="AAA_ATPase_RarA/MGS1/WRNIP1"/>
</dbReference>
<dbReference type="Pfam" id="PF16193">
    <property type="entry name" value="AAA_assoc_2"/>
    <property type="match status" value="1"/>
</dbReference>
<dbReference type="InterPro" id="IPR003593">
    <property type="entry name" value="AAA+_ATPase"/>
</dbReference>
<sequence length="441" mass="49497">MLDLFSYSNPTESDSFAPLASRLRPRTLVEFIGQEHIIGEGTLLRRAIEADRISSLIFYGPPGTGKTTLAEIIANHTKSHFAKLHAVMGGVKEIREIVEQAKERKVLFQQRTLLFIDEIHHFNKSQQDALLPYVESGLLILIGATTENPFFEVNAALLSRSMIFSLKELTIEDLYNILRMAIEDSVRGYGKLSIILDEDARNHIAHYADGDARRLLNALELAVSTTPVNEQGTIHITMNIAEESIQRRAVRYDKQGDQHYDTISAFIKSVRGSDPNAAVYWLARMIDAGENPKFIARRMVILASEDIGNADPQALQVAIAAFQAYEMMGMPEGRIPLAQAVTYLATAPKSNAAYKAINQALSDVRKLGYDLVPIHLRDASYKGAERLGHGEGYLYPHEYDQNYVEQSYLPDAMKGKKYYHPTSNGYESMIQEFIQNLSKKK</sequence>
<organism evidence="8 9">
    <name type="scientific">Desulfuribacillus stibiiarsenatis</name>
    <dbReference type="NCBI Taxonomy" id="1390249"/>
    <lineage>
        <taxon>Bacteria</taxon>
        <taxon>Bacillati</taxon>
        <taxon>Bacillota</taxon>
        <taxon>Desulfuribacillia</taxon>
        <taxon>Desulfuribacillales</taxon>
        <taxon>Desulfuribacillaceae</taxon>
        <taxon>Desulfuribacillus</taxon>
    </lineage>
</organism>
<comment type="similarity">
    <text evidence="2">Belongs to the AAA ATPase family. RarA/MGS1/WRNIP1 subfamily.</text>
</comment>
<name>A0A1E5L3S7_9FIRM</name>
<keyword evidence="6" id="KW-0067">ATP-binding</keyword>
<keyword evidence="5" id="KW-0547">Nucleotide-binding</keyword>
<dbReference type="InterPro" id="IPR032423">
    <property type="entry name" value="AAA_assoc_2"/>
</dbReference>
<dbReference type="PANTHER" id="PTHR13779:SF7">
    <property type="entry name" value="ATPASE WRNIP1"/>
    <property type="match status" value="1"/>
</dbReference>
<comment type="caution">
    <text evidence="8">The sequence shown here is derived from an EMBL/GenBank/DDBJ whole genome shotgun (WGS) entry which is preliminary data.</text>
</comment>
<proteinExistence type="inferred from homology"/>
<dbReference type="GO" id="GO:0017116">
    <property type="term" value="F:single-stranded DNA helicase activity"/>
    <property type="evidence" value="ECO:0007669"/>
    <property type="project" value="TreeGrafter"/>
</dbReference>
<dbReference type="STRING" id="1390249.BHU72_08805"/>
<dbReference type="NCBIfam" id="NF009881">
    <property type="entry name" value="PRK13341.1-2"/>
    <property type="match status" value="1"/>
</dbReference>
<dbReference type="Gene3D" id="1.20.272.10">
    <property type="match status" value="1"/>
</dbReference>
<evidence type="ECO:0000256" key="1">
    <source>
        <dbReference type="ARBA" id="ARBA00002393"/>
    </source>
</evidence>
<dbReference type="InterPro" id="IPR021886">
    <property type="entry name" value="MgsA_C"/>
</dbReference>
<dbReference type="InterPro" id="IPR027417">
    <property type="entry name" value="P-loop_NTPase"/>
</dbReference>
<dbReference type="FunFam" id="1.10.3710.10:FF:000003">
    <property type="entry name" value="ATPase, AAA family protein"/>
    <property type="match status" value="1"/>
</dbReference>
<dbReference type="CDD" id="cd00009">
    <property type="entry name" value="AAA"/>
    <property type="match status" value="1"/>
</dbReference>
<dbReference type="Pfam" id="PF12002">
    <property type="entry name" value="MgsA_C"/>
    <property type="match status" value="1"/>
</dbReference>
<dbReference type="AlphaFoldDB" id="A0A1E5L3S7"/>
<dbReference type="InterPro" id="IPR008921">
    <property type="entry name" value="DNA_pol3_clamp-load_cplx_C"/>
</dbReference>
<dbReference type="PANTHER" id="PTHR13779">
    <property type="entry name" value="WERNER HELICASE-INTERACTING PROTEIN 1 FAMILY MEMBER"/>
    <property type="match status" value="1"/>
</dbReference>
<evidence type="ECO:0000313" key="9">
    <source>
        <dbReference type="Proteomes" id="UP000095255"/>
    </source>
</evidence>
<keyword evidence="9" id="KW-1185">Reference proteome</keyword>
<dbReference type="Gene3D" id="1.10.8.60">
    <property type="match status" value="1"/>
</dbReference>
<dbReference type="Gene3D" id="1.10.3710.10">
    <property type="entry name" value="DNA polymerase III clamp loader subunits, C-terminal domain"/>
    <property type="match status" value="1"/>
</dbReference>
<dbReference type="FunFam" id="1.10.8.60:FF:000029">
    <property type="entry name" value="Replication-associated recombination protein A"/>
    <property type="match status" value="1"/>
</dbReference>
<dbReference type="Gene3D" id="3.40.50.300">
    <property type="entry name" value="P-loop containing nucleotide triphosphate hydrolases"/>
    <property type="match status" value="1"/>
</dbReference>
<dbReference type="GO" id="GO:0008047">
    <property type="term" value="F:enzyme activator activity"/>
    <property type="evidence" value="ECO:0007669"/>
    <property type="project" value="TreeGrafter"/>
</dbReference>
<protein>
    <recommendedName>
        <fullName evidence="3">Replication-associated recombination protein A</fullName>
    </recommendedName>
</protein>
<dbReference type="GO" id="GO:0006261">
    <property type="term" value="P:DNA-templated DNA replication"/>
    <property type="evidence" value="ECO:0007669"/>
    <property type="project" value="TreeGrafter"/>
</dbReference>
<dbReference type="SUPFAM" id="SSF48019">
    <property type="entry name" value="post-AAA+ oligomerization domain-like"/>
    <property type="match status" value="1"/>
</dbReference>
<dbReference type="Proteomes" id="UP000095255">
    <property type="component" value="Unassembled WGS sequence"/>
</dbReference>
<dbReference type="Pfam" id="PF00004">
    <property type="entry name" value="AAA"/>
    <property type="match status" value="1"/>
</dbReference>
<dbReference type="SUPFAM" id="SSF52540">
    <property type="entry name" value="P-loop containing nucleoside triphosphate hydrolases"/>
    <property type="match status" value="1"/>
</dbReference>
<dbReference type="GO" id="GO:0000731">
    <property type="term" value="P:DNA synthesis involved in DNA repair"/>
    <property type="evidence" value="ECO:0007669"/>
    <property type="project" value="TreeGrafter"/>
</dbReference>
<dbReference type="InterPro" id="IPR003959">
    <property type="entry name" value="ATPase_AAA_core"/>
</dbReference>
<dbReference type="EMBL" id="MJAT01000037">
    <property type="protein sequence ID" value="OEH84673.1"/>
    <property type="molecule type" value="Genomic_DNA"/>
</dbReference>
<evidence type="ECO:0000256" key="2">
    <source>
        <dbReference type="ARBA" id="ARBA00008959"/>
    </source>
</evidence>
<dbReference type="FunFam" id="1.20.272.10:FF:000001">
    <property type="entry name" value="Putative AAA family ATPase"/>
    <property type="match status" value="1"/>
</dbReference>
<feature type="domain" description="AAA+ ATPase" evidence="7">
    <location>
        <begin position="52"/>
        <end position="169"/>
    </location>
</feature>
<evidence type="ECO:0000313" key="8">
    <source>
        <dbReference type="EMBL" id="OEH84673.1"/>
    </source>
</evidence>
<dbReference type="SMART" id="SM00382">
    <property type="entry name" value="AAA"/>
    <property type="match status" value="1"/>
</dbReference>
<accession>A0A1E5L3S7</accession>
<evidence type="ECO:0000259" key="7">
    <source>
        <dbReference type="SMART" id="SM00382"/>
    </source>
</evidence>
<gene>
    <name evidence="8" type="ORF">BHU72_08805</name>
</gene>
<dbReference type="GO" id="GO:0005524">
    <property type="term" value="F:ATP binding"/>
    <property type="evidence" value="ECO:0007669"/>
    <property type="project" value="UniProtKB-KW"/>
</dbReference>
<dbReference type="GO" id="GO:0016887">
    <property type="term" value="F:ATP hydrolysis activity"/>
    <property type="evidence" value="ECO:0007669"/>
    <property type="project" value="InterPro"/>
</dbReference>
<comment type="function">
    <text evidence="1">DNA-dependent ATPase that plays important roles in cellular responses to stalled DNA replication processes.</text>
</comment>
<dbReference type="CDD" id="cd18139">
    <property type="entry name" value="HLD_clamp_RarA"/>
    <property type="match status" value="1"/>
</dbReference>
<evidence type="ECO:0000256" key="6">
    <source>
        <dbReference type="ARBA" id="ARBA00022840"/>
    </source>
</evidence>
<dbReference type="GO" id="GO:0003677">
    <property type="term" value="F:DNA binding"/>
    <property type="evidence" value="ECO:0007669"/>
    <property type="project" value="InterPro"/>
</dbReference>